<dbReference type="Proteomes" id="UP001642483">
    <property type="component" value="Unassembled WGS sequence"/>
</dbReference>
<proteinExistence type="predicted"/>
<evidence type="ECO:0000313" key="2">
    <source>
        <dbReference type="Proteomes" id="UP001642483"/>
    </source>
</evidence>
<keyword evidence="2" id="KW-1185">Reference proteome</keyword>
<organism evidence="1 2">
    <name type="scientific">Clavelina lepadiformis</name>
    <name type="common">Light-bulb sea squirt</name>
    <name type="synonym">Ascidia lepadiformis</name>
    <dbReference type="NCBI Taxonomy" id="159417"/>
    <lineage>
        <taxon>Eukaryota</taxon>
        <taxon>Metazoa</taxon>
        <taxon>Chordata</taxon>
        <taxon>Tunicata</taxon>
        <taxon>Ascidiacea</taxon>
        <taxon>Aplousobranchia</taxon>
        <taxon>Clavelinidae</taxon>
        <taxon>Clavelina</taxon>
    </lineage>
</organism>
<evidence type="ECO:0000313" key="1">
    <source>
        <dbReference type="EMBL" id="CAK8677850.1"/>
    </source>
</evidence>
<name>A0ABP0FHG7_CLALP</name>
<dbReference type="EMBL" id="CAWYQH010000046">
    <property type="protein sequence ID" value="CAK8677850.1"/>
    <property type="molecule type" value="Genomic_DNA"/>
</dbReference>
<sequence length="84" mass="9205">MLQTPGCDVGGEGSSGVEYYLNCALSTPSGQLICIMQWECHCQNDTCFCSVDIEDSFKFVQCYENIIKTTLTTGTACISATEYH</sequence>
<protein>
    <submittedName>
        <fullName evidence="1">Uncharacterized protein</fullName>
    </submittedName>
</protein>
<gene>
    <name evidence="1" type="ORF">CVLEPA_LOCUS7841</name>
</gene>
<reference evidence="1 2" key="1">
    <citation type="submission" date="2024-02" db="EMBL/GenBank/DDBJ databases">
        <authorList>
            <person name="Daric V."/>
            <person name="Darras S."/>
        </authorList>
    </citation>
    <scope>NUCLEOTIDE SEQUENCE [LARGE SCALE GENOMIC DNA]</scope>
</reference>
<comment type="caution">
    <text evidence="1">The sequence shown here is derived from an EMBL/GenBank/DDBJ whole genome shotgun (WGS) entry which is preliminary data.</text>
</comment>
<accession>A0ABP0FHG7</accession>